<dbReference type="Pfam" id="PF07087">
    <property type="entry name" value="DUF1353"/>
    <property type="match status" value="1"/>
</dbReference>
<dbReference type="AlphaFoldDB" id="A0A0R3M7W6"/>
<evidence type="ECO:0000313" key="3">
    <source>
        <dbReference type="Proteomes" id="UP000050863"/>
    </source>
</evidence>
<dbReference type="RefSeq" id="WP_057833349.1">
    <property type="nucleotide sequence ID" value="NZ_LLXZ01000001.1"/>
</dbReference>
<dbReference type="EMBL" id="LLXZ01000001">
    <property type="protein sequence ID" value="KRR15994.1"/>
    <property type="molecule type" value="Genomic_DNA"/>
</dbReference>
<reference evidence="2 3" key="1">
    <citation type="submission" date="2014-03" db="EMBL/GenBank/DDBJ databases">
        <title>Bradyrhizobium valentinum sp. nov., isolated from effective nodules of Lupinus mariae-josephae, a lupine endemic of basic-lime soils in Eastern Spain.</title>
        <authorList>
            <person name="Duran D."/>
            <person name="Rey L."/>
            <person name="Navarro A."/>
            <person name="Busquets A."/>
            <person name="Imperial J."/>
            <person name="Ruiz-Argueso T."/>
        </authorList>
    </citation>
    <scope>NUCLEOTIDE SEQUENCE [LARGE SCALE GENOMIC DNA]</scope>
    <source>
        <strain evidence="2 3">PAC68</strain>
    </source>
</reference>
<sequence length="210" mass="23287">MKAKLLLAIFTIGVGTLAIAQENFGRFENSPKLEFVVEGPGKGRDMRLLEDFTYIDPGGGEWTAKKEFQTNGASIPQVFWSFVGGPFDGPYRSAAIIHDWFCDKKDRRWQDVHRVFYYASRAAGVGEIKAKILYAAVMFGGPRWGKGKSQCYASCHGAAGMTEERGVTVLSPTLSKEGAQEIVDWVKKENPSLDDIDRRTKLAHGLASFE</sequence>
<feature type="signal peptide" evidence="1">
    <location>
        <begin position="1"/>
        <end position="20"/>
    </location>
</feature>
<evidence type="ECO:0000256" key="1">
    <source>
        <dbReference type="SAM" id="SignalP"/>
    </source>
</evidence>
<dbReference type="OrthoDB" id="7860705at2"/>
<comment type="caution">
    <text evidence="2">The sequence shown here is derived from an EMBL/GenBank/DDBJ whole genome shotgun (WGS) entry which is preliminary data.</text>
</comment>
<gene>
    <name evidence="2" type="ORF">CQ12_29020</name>
</gene>
<keyword evidence="3" id="KW-1185">Reference proteome</keyword>
<name>A0A0R3M7W6_9BRAD</name>
<evidence type="ECO:0000313" key="2">
    <source>
        <dbReference type="EMBL" id="KRR15994.1"/>
    </source>
</evidence>
<organism evidence="2 3">
    <name type="scientific">Bradyrhizobium jicamae</name>
    <dbReference type="NCBI Taxonomy" id="280332"/>
    <lineage>
        <taxon>Bacteria</taxon>
        <taxon>Pseudomonadati</taxon>
        <taxon>Pseudomonadota</taxon>
        <taxon>Alphaproteobacteria</taxon>
        <taxon>Hyphomicrobiales</taxon>
        <taxon>Nitrobacteraceae</taxon>
        <taxon>Bradyrhizobium</taxon>
    </lineage>
</organism>
<feature type="chain" id="PRO_5006443759" description="DUF1353 domain-containing protein" evidence="1">
    <location>
        <begin position="21"/>
        <end position="210"/>
    </location>
</feature>
<dbReference type="STRING" id="280332.CQ12_29020"/>
<dbReference type="InterPro" id="IPR010767">
    <property type="entry name" value="Phage_CGC-2007_Cje0229"/>
</dbReference>
<evidence type="ECO:0008006" key="4">
    <source>
        <dbReference type="Google" id="ProtNLM"/>
    </source>
</evidence>
<accession>A0A0R3M7W6</accession>
<keyword evidence="1" id="KW-0732">Signal</keyword>
<protein>
    <recommendedName>
        <fullName evidence="4">DUF1353 domain-containing protein</fullName>
    </recommendedName>
</protein>
<dbReference type="Proteomes" id="UP000050863">
    <property type="component" value="Unassembled WGS sequence"/>
</dbReference>
<proteinExistence type="predicted"/>